<evidence type="ECO:0000256" key="3">
    <source>
        <dbReference type="ARBA" id="ARBA00038396"/>
    </source>
</evidence>
<dbReference type="AlphaFoldDB" id="A0A3S1AK06"/>
<reference evidence="5" key="1">
    <citation type="submission" date="2018-12" db="EMBL/GenBank/DDBJ databases">
        <authorList>
            <person name="Will S."/>
            <person name="Neumann-Schaal M."/>
            <person name="Henke P."/>
        </authorList>
    </citation>
    <scope>NUCLEOTIDE SEQUENCE</scope>
    <source>
        <strain evidence="5">PCC 7102</strain>
    </source>
</reference>
<dbReference type="InterPro" id="IPR003953">
    <property type="entry name" value="FAD-dep_OxRdtase_2_FAD-bd"/>
</dbReference>
<dbReference type="PRINTS" id="PR00469">
    <property type="entry name" value="PNDRDTASEII"/>
</dbReference>
<dbReference type="SUPFAM" id="SSF51905">
    <property type="entry name" value="FAD/NAD(P)-binding domain"/>
    <property type="match status" value="1"/>
</dbReference>
<dbReference type="EMBL" id="RSCL01000015">
    <property type="protein sequence ID" value="RUT02747.1"/>
    <property type="molecule type" value="Genomic_DNA"/>
</dbReference>
<organism evidence="5 6">
    <name type="scientific">Dulcicalothrix desertica PCC 7102</name>
    <dbReference type="NCBI Taxonomy" id="232991"/>
    <lineage>
        <taxon>Bacteria</taxon>
        <taxon>Bacillati</taxon>
        <taxon>Cyanobacteriota</taxon>
        <taxon>Cyanophyceae</taxon>
        <taxon>Nostocales</taxon>
        <taxon>Calotrichaceae</taxon>
        <taxon>Dulcicalothrix</taxon>
    </lineage>
</organism>
<evidence type="ECO:0000313" key="6">
    <source>
        <dbReference type="Proteomes" id="UP000271624"/>
    </source>
</evidence>
<keyword evidence="1" id="KW-0285">Flavoprotein</keyword>
<protein>
    <submittedName>
        <fullName evidence="5">Dehydrogenase/oxidoreductase</fullName>
    </submittedName>
</protein>
<keyword evidence="2" id="KW-0560">Oxidoreductase</keyword>
<dbReference type="InterPro" id="IPR050816">
    <property type="entry name" value="Flavin-dep_Halogenase_NPB"/>
</dbReference>
<feature type="domain" description="FAD-dependent oxidoreductase 2 FAD-binding" evidence="4">
    <location>
        <begin position="4"/>
        <end position="35"/>
    </location>
</feature>
<dbReference type="GO" id="GO:0004497">
    <property type="term" value="F:monooxygenase activity"/>
    <property type="evidence" value="ECO:0007669"/>
    <property type="project" value="InterPro"/>
</dbReference>
<proteinExistence type="inferred from homology"/>
<comment type="similarity">
    <text evidence="3">Belongs to the flavin-dependent halogenase family. Bacterial tryptophan halogenase subfamily.</text>
</comment>
<sequence length="346" mass="38881">MDNIIIIGSGPAGAATAITCALQNLKVILIEAKPFPRVHPGETLHPGTEPLLQQLGVQEELLKANFIRHQGNWVKWEGENKFIPFGSDHKEIWQGFQAVRADFDNILLKRAQSLGVKVLQPCHAKRIVTQRGKIIGLETSQGFLEASKVIDASGSNHWLAKQLNIQINYRSPRLIAYYGYVQGECPVRDEAPAIVADSSGWTWTAKVKPQLYQWSRLTLNDEKLDKDWFPKEFEQLQVYQKTRASDVTWRIVSQPAGKGYFTVGDAAMVLDPASSHGVLKAIMSGMMAGHLITSEAAGKITEQQAIQHYNKWVNNWFDSDVEELSKLYKMLPNPPAWLFHCNHRGN</sequence>
<comment type="caution">
    <text evidence="5">The sequence shown here is derived from an EMBL/GenBank/DDBJ whole genome shotgun (WGS) entry which is preliminary data.</text>
</comment>
<keyword evidence="6" id="KW-1185">Reference proteome</keyword>
<dbReference type="PANTHER" id="PTHR43747:SF1">
    <property type="entry name" value="SLR1998 PROTEIN"/>
    <property type="match status" value="1"/>
</dbReference>
<evidence type="ECO:0000256" key="2">
    <source>
        <dbReference type="ARBA" id="ARBA00023002"/>
    </source>
</evidence>
<dbReference type="PANTHER" id="PTHR43747">
    <property type="entry name" value="FAD-BINDING PROTEIN"/>
    <property type="match status" value="1"/>
</dbReference>
<dbReference type="Proteomes" id="UP000271624">
    <property type="component" value="Unassembled WGS sequence"/>
</dbReference>
<accession>A0A3S1AK06</accession>
<evidence type="ECO:0000256" key="1">
    <source>
        <dbReference type="ARBA" id="ARBA00022630"/>
    </source>
</evidence>
<dbReference type="OrthoDB" id="9806565at2"/>
<dbReference type="Gene3D" id="3.30.9.100">
    <property type="match status" value="1"/>
</dbReference>
<gene>
    <name evidence="5" type="ORF">DSM106972_056670</name>
</gene>
<dbReference type="Pfam" id="PF04820">
    <property type="entry name" value="Trp_halogenase"/>
    <property type="match status" value="1"/>
</dbReference>
<dbReference type="RefSeq" id="WP_127083933.1">
    <property type="nucleotide sequence ID" value="NZ_RSCL01000015.1"/>
</dbReference>
<dbReference type="InterPro" id="IPR006905">
    <property type="entry name" value="Flavin_halogenase"/>
</dbReference>
<dbReference type="InterPro" id="IPR036188">
    <property type="entry name" value="FAD/NAD-bd_sf"/>
</dbReference>
<dbReference type="Gene3D" id="3.50.50.60">
    <property type="entry name" value="FAD/NAD(P)-binding domain"/>
    <property type="match status" value="1"/>
</dbReference>
<evidence type="ECO:0000259" key="4">
    <source>
        <dbReference type="Pfam" id="PF00890"/>
    </source>
</evidence>
<name>A0A3S1AK06_9CYAN</name>
<evidence type="ECO:0000313" key="5">
    <source>
        <dbReference type="EMBL" id="RUT02747.1"/>
    </source>
</evidence>
<reference evidence="5" key="2">
    <citation type="journal article" date="2019" name="Genome Biol. Evol.">
        <title>Day and night: Metabolic profiles and evolutionary relationships of six axenic non-marine cyanobacteria.</title>
        <authorList>
            <person name="Will S.E."/>
            <person name="Henke P."/>
            <person name="Boedeker C."/>
            <person name="Huang S."/>
            <person name="Brinkmann H."/>
            <person name="Rohde M."/>
            <person name="Jarek M."/>
            <person name="Friedl T."/>
            <person name="Seufert S."/>
            <person name="Schumacher M."/>
            <person name="Overmann J."/>
            <person name="Neumann-Schaal M."/>
            <person name="Petersen J."/>
        </authorList>
    </citation>
    <scope>NUCLEOTIDE SEQUENCE [LARGE SCALE GENOMIC DNA]</scope>
    <source>
        <strain evidence="5">PCC 7102</strain>
    </source>
</reference>
<dbReference type="Pfam" id="PF00890">
    <property type="entry name" value="FAD_binding_2"/>
    <property type="match status" value="1"/>
</dbReference>